<dbReference type="GO" id="GO:0003700">
    <property type="term" value="F:DNA-binding transcription factor activity"/>
    <property type="evidence" value="ECO:0007669"/>
    <property type="project" value="InterPro"/>
</dbReference>
<dbReference type="RefSeq" id="WP_131450327.1">
    <property type="nucleotide sequence ID" value="NZ_SJZI01000050.1"/>
</dbReference>
<evidence type="ECO:0000313" key="5">
    <source>
        <dbReference type="EMBL" id="TCJ12571.1"/>
    </source>
</evidence>
<dbReference type="SMART" id="SM00342">
    <property type="entry name" value="HTH_ARAC"/>
    <property type="match status" value="1"/>
</dbReference>
<keyword evidence="2" id="KW-0238">DNA-binding</keyword>
<dbReference type="SUPFAM" id="SSF46689">
    <property type="entry name" value="Homeodomain-like"/>
    <property type="match status" value="1"/>
</dbReference>
<dbReference type="PRINTS" id="PR00032">
    <property type="entry name" value="HTHARAC"/>
</dbReference>
<dbReference type="InterPro" id="IPR009057">
    <property type="entry name" value="Homeodomain-like_sf"/>
</dbReference>
<dbReference type="InterPro" id="IPR018060">
    <property type="entry name" value="HTH_AraC"/>
</dbReference>
<evidence type="ECO:0000256" key="1">
    <source>
        <dbReference type="ARBA" id="ARBA00023015"/>
    </source>
</evidence>
<dbReference type="Pfam" id="PF20240">
    <property type="entry name" value="DUF6597"/>
    <property type="match status" value="1"/>
</dbReference>
<sequence>MNTQFCIPVHCTLAAYATLIWEVNGPAVQETILPQGVVEIVFHFADAIQGIPPHQEDPVRTPRCFVQGFNTHVIRATYIGRQHLVGVRLQPHRVRGLLGVPPSAFLNATVDLSLLHPRFDTLWHQLGEAASFEERVGILLRELPVLDPATCPRSDQLSKLVLGPGADAFESVDALARAVCYSTKQLGRVSRQLFGISAEMLVTYKKFLEAVKGVHRPHASLTSVGYDSGFYDQAHFSRVFKSFSGMTPKEYRAGKSAVPFHLFPGPGATCPIGTIRGGLATGALHHGTNHDFVKL</sequence>
<dbReference type="Pfam" id="PF12833">
    <property type="entry name" value="HTH_18"/>
    <property type="match status" value="1"/>
</dbReference>
<dbReference type="PANTHER" id="PTHR46796:SF13">
    <property type="entry name" value="HTH-TYPE TRANSCRIPTIONAL ACTIVATOR RHAS"/>
    <property type="match status" value="1"/>
</dbReference>
<dbReference type="InterPro" id="IPR020449">
    <property type="entry name" value="Tscrpt_reg_AraC-type_HTH"/>
</dbReference>
<keyword evidence="6" id="KW-1185">Reference proteome</keyword>
<dbReference type="InterPro" id="IPR050204">
    <property type="entry name" value="AraC_XylS_family_regulators"/>
</dbReference>
<comment type="caution">
    <text evidence="5">The sequence shown here is derived from an EMBL/GenBank/DDBJ whole genome shotgun (WGS) entry which is preliminary data.</text>
</comment>
<evidence type="ECO:0000256" key="2">
    <source>
        <dbReference type="ARBA" id="ARBA00023125"/>
    </source>
</evidence>
<dbReference type="Gene3D" id="1.10.10.60">
    <property type="entry name" value="Homeodomain-like"/>
    <property type="match status" value="1"/>
</dbReference>
<dbReference type="PROSITE" id="PS01124">
    <property type="entry name" value="HTH_ARAC_FAMILY_2"/>
    <property type="match status" value="1"/>
</dbReference>
<name>A0A4R1B3V1_9BACT</name>
<organism evidence="5 6">
    <name type="scientific">Flaviaesturariibacter flavus</name>
    <dbReference type="NCBI Taxonomy" id="2502780"/>
    <lineage>
        <taxon>Bacteria</taxon>
        <taxon>Pseudomonadati</taxon>
        <taxon>Bacteroidota</taxon>
        <taxon>Chitinophagia</taxon>
        <taxon>Chitinophagales</taxon>
        <taxon>Chitinophagaceae</taxon>
        <taxon>Flaviaestuariibacter</taxon>
    </lineage>
</organism>
<accession>A0A4R1B3V1</accession>
<dbReference type="AlphaFoldDB" id="A0A4R1B3V1"/>
<dbReference type="GO" id="GO:0043565">
    <property type="term" value="F:sequence-specific DNA binding"/>
    <property type="evidence" value="ECO:0007669"/>
    <property type="project" value="InterPro"/>
</dbReference>
<reference evidence="5 6" key="1">
    <citation type="submission" date="2019-03" db="EMBL/GenBank/DDBJ databases">
        <authorList>
            <person name="Kim M.K.M."/>
        </authorList>
    </citation>
    <scope>NUCLEOTIDE SEQUENCE [LARGE SCALE GENOMIC DNA]</scope>
    <source>
        <strain evidence="5 6">17J68-12</strain>
    </source>
</reference>
<protein>
    <submittedName>
        <fullName evidence="5">AraC family transcriptional regulator</fullName>
    </submittedName>
</protein>
<dbReference type="OrthoDB" id="655946at2"/>
<keyword evidence="3" id="KW-0804">Transcription</keyword>
<evidence type="ECO:0000256" key="3">
    <source>
        <dbReference type="ARBA" id="ARBA00023163"/>
    </source>
</evidence>
<keyword evidence="1" id="KW-0805">Transcription regulation</keyword>
<dbReference type="Proteomes" id="UP000295334">
    <property type="component" value="Unassembled WGS sequence"/>
</dbReference>
<gene>
    <name evidence="5" type="ORF">EPD60_14980</name>
</gene>
<feature type="domain" description="HTH araC/xylS-type" evidence="4">
    <location>
        <begin position="155"/>
        <end position="254"/>
    </location>
</feature>
<dbReference type="InterPro" id="IPR046532">
    <property type="entry name" value="DUF6597"/>
</dbReference>
<evidence type="ECO:0000313" key="6">
    <source>
        <dbReference type="Proteomes" id="UP000295334"/>
    </source>
</evidence>
<dbReference type="EMBL" id="SJZI01000050">
    <property type="protein sequence ID" value="TCJ12571.1"/>
    <property type="molecule type" value="Genomic_DNA"/>
</dbReference>
<evidence type="ECO:0000259" key="4">
    <source>
        <dbReference type="PROSITE" id="PS01124"/>
    </source>
</evidence>
<dbReference type="PANTHER" id="PTHR46796">
    <property type="entry name" value="HTH-TYPE TRANSCRIPTIONAL ACTIVATOR RHAS-RELATED"/>
    <property type="match status" value="1"/>
</dbReference>
<proteinExistence type="predicted"/>